<evidence type="ECO:0000256" key="7">
    <source>
        <dbReference type="SAM" id="Phobius"/>
    </source>
</evidence>
<feature type="transmembrane region" description="Helical" evidence="7">
    <location>
        <begin position="274"/>
        <end position="292"/>
    </location>
</feature>
<dbReference type="AlphaFoldDB" id="A0A212JKQ6"/>
<sequence>MNILVILIISCCCFAVGARFYGRIVAKWLGEDPTRPTPAEEINDGTDYVPTNMNILFGHHFSAIAGAGPIVGPTVAILFGFLPVWLWILIGAVLIGAVHDFASLFVSLRERGRSIAEVTRGALGTTGFFLFICFAILLLVLVTSAFLSMTVQSLTSTAPLEQLGLPADQTILGTVVKNGVTHGVIGGIASTSVIIITLFAPLLGYLIYKRNLNTMVGYVIAAVVALGSIQIGMTTPITLDPKVWMLVISVYVTLAAALPVWLILQPRDFTNVQILYVGILAIFVAVIVGGFQGITIQTATVAIDTGTAKLGAIWPFLFITVACGAVSGFHSLVSTGTTSKQLAKESQARKIGYNAMILEGILATGTILIVGAALSQQEYLRIVWPAPGEGASNPILAFALSMGIMLHKTLGIPAYYGSVFGILLVEGFVVTTLDAAVRLNRYLFEELWHVLFKGNAPAVMQKIWFNSGLSVLLMLWLAWNNSFTALWPMFATTNQLLAALTLLAVTSWLLKRRRQAWFTLIPATFMVCTTVGALLILLNKFIGQIQTAQNISGPATLLVMDVLCLGLAIGVVAMSIKAFIRLRGEGAGADERA</sequence>
<evidence type="ECO:0000256" key="1">
    <source>
        <dbReference type="ARBA" id="ARBA00004651"/>
    </source>
</evidence>
<dbReference type="PANTHER" id="PTHR30252">
    <property type="entry name" value="INNER MEMBRANE PEPTIDE TRANSPORTER"/>
    <property type="match status" value="1"/>
</dbReference>
<evidence type="ECO:0000256" key="5">
    <source>
        <dbReference type="ARBA" id="ARBA00022989"/>
    </source>
</evidence>
<keyword evidence="6 7" id="KW-0472">Membrane</keyword>
<comment type="subcellular location">
    <subcellularLocation>
        <location evidence="1">Cell membrane</location>
        <topology evidence="1">Multi-pass membrane protein</topology>
    </subcellularLocation>
</comment>
<dbReference type="EMBL" id="FLUQ01000001">
    <property type="protein sequence ID" value="SBW00001.1"/>
    <property type="molecule type" value="Genomic_DNA"/>
</dbReference>
<organism evidence="9">
    <name type="scientific">uncultured delta proteobacterium</name>
    <dbReference type="NCBI Taxonomy" id="34034"/>
    <lineage>
        <taxon>Bacteria</taxon>
        <taxon>Deltaproteobacteria</taxon>
        <taxon>environmental samples</taxon>
    </lineage>
</organism>
<evidence type="ECO:0000259" key="8">
    <source>
        <dbReference type="Pfam" id="PF02554"/>
    </source>
</evidence>
<evidence type="ECO:0000256" key="6">
    <source>
        <dbReference type="ARBA" id="ARBA00023136"/>
    </source>
</evidence>
<feature type="transmembrane region" description="Helical" evidence="7">
    <location>
        <begin position="517"/>
        <end position="537"/>
    </location>
</feature>
<feature type="transmembrane region" description="Helical" evidence="7">
    <location>
        <begin position="312"/>
        <end position="333"/>
    </location>
</feature>
<feature type="transmembrane region" description="Helical" evidence="7">
    <location>
        <begin position="415"/>
        <end position="437"/>
    </location>
</feature>
<accession>A0A212JKQ6</accession>
<evidence type="ECO:0000313" key="9">
    <source>
        <dbReference type="EMBL" id="SBW00001.1"/>
    </source>
</evidence>
<keyword evidence="5 7" id="KW-1133">Transmembrane helix</keyword>
<name>A0A212JKQ6_9DELT</name>
<feature type="transmembrane region" description="Helical" evidence="7">
    <location>
        <begin position="215"/>
        <end position="237"/>
    </location>
</feature>
<feature type="transmembrane region" description="Helical" evidence="7">
    <location>
        <begin position="127"/>
        <end position="147"/>
    </location>
</feature>
<dbReference type="GO" id="GO:0005886">
    <property type="term" value="C:plasma membrane"/>
    <property type="evidence" value="ECO:0007669"/>
    <property type="project" value="UniProtKB-SubCell"/>
</dbReference>
<keyword evidence="4 7" id="KW-0812">Transmembrane</keyword>
<comment type="similarity">
    <text evidence="2">Belongs to the peptide transporter carbon starvation (CstA) (TC 2.A.114) family.</text>
</comment>
<feature type="transmembrane region" description="Helical" evidence="7">
    <location>
        <begin position="557"/>
        <end position="576"/>
    </location>
</feature>
<dbReference type="InterPro" id="IPR051605">
    <property type="entry name" value="CstA"/>
</dbReference>
<dbReference type="InterPro" id="IPR003706">
    <property type="entry name" value="CstA_N"/>
</dbReference>
<dbReference type="PANTHER" id="PTHR30252:SF0">
    <property type="entry name" value="PEPTIDE TRANSPORTER CSTA"/>
    <property type="match status" value="1"/>
</dbReference>
<feature type="transmembrane region" description="Helical" evidence="7">
    <location>
        <begin position="243"/>
        <end position="262"/>
    </location>
</feature>
<feature type="transmembrane region" description="Helical" evidence="7">
    <location>
        <begin position="84"/>
        <end position="106"/>
    </location>
</feature>
<evidence type="ECO:0000256" key="3">
    <source>
        <dbReference type="ARBA" id="ARBA00022475"/>
    </source>
</evidence>
<feature type="transmembrane region" description="Helical" evidence="7">
    <location>
        <begin position="463"/>
        <end position="479"/>
    </location>
</feature>
<proteinExistence type="inferred from homology"/>
<keyword evidence="3" id="KW-1003">Cell membrane</keyword>
<feature type="transmembrane region" description="Helical" evidence="7">
    <location>
        <begin position="353"/>
        <end position="374"/>
    </location>
</feature>
<dbReference type="GO" id="GO:0009267">
    <property type="term" value="P:cellular response to starvation"/>
    <property type="evidence" value="ECO:0007669"/>
    <property type="project" value="InterPro"/>
</dbReference>
<feature type="domain" description="CstA N-terminal" evidence="8">
    <location>
        <begin position="392"/>
        <end position="532"/>
    </location>
</feature>
<reference evidence="9" key="1">
    <citation type="submission" date="2016-04" db="EMBL/GenBank/DDBJ databases">
        <authorList>
            <person name="Evans L.H."/>
            <person name="Alamgir A."/>
            <person name="Owens N."/>
            <person name="Weber N.D."/>
            <person name="Virtaneva K."/>
            <person name="Barbian K."/>
            <person name="Babar A."/>
            <person name="Rosenke K."/>
        </authorList>
    </citation>
    <scope>NUCLEOTIDE SEQUENCE</scope>
    <source>
        <strain evidence="9">86</strain>
    </source>
</reference>
<gene>
    <name evidence="9" type="ORF">KL86DPRO_11706</name>
</gene>
<feature type="transmembrane region" description="Helical" evidence="7">
    <location>
        <begin position="485"/>
        <end position="510"/>
    </location>
</feature>
<feature type="transmembrane region" description="Helical" evidence="7">
    <location>
        <begin position="184"/>
        <end position="208"/>
    </location>
</feature>
<evidence type="ECO:0000256" key="4">
    <source>
        <dbReference type="ARBA" id="ARBA00022692"/>
    </source>
</evidence>
<dbReference type="Pfam" id="PF02554">
    <property type="entry name" value="CstA"/>
    <property type="match status" value="2"/>
</dbReference>
<evidence type="ECO:0000256" key="2">
    <source>
        <dbReference type="ARBA" id="ARBA00007755"/>
    </source>
</evidence>
<protein>
    <submittedName>
        <fullName evidence="9">Carbon starvation protein CstA</fullName>
    </submittedName>
</protein>
<feature type="domain" description="CstA N-terminal" evidence="8">
    <location>
        <begin position="4"/>
        <end position="385"/>
    </location>
</feature>